<name>A0A9P9BIJ7_9PEZI</name>
<gene>
    <name evidence="2" type="ORF">B0I36DRAFT_394426</name>
    <name evidence="1" type="ORF">B0I36DRAFT_401800</name>
</gene>
<evidence type="ECO:0000313" key="1">
    <source>
        <dbReference type="EMBL" id="KAH7009386.1"/>
    </source>
</evidence>
<dbReference type="GeneID" id="70191044"/>
<accession>A0A9P9BIJ7</accession>
<dbReference type="EMBL" id="JAGTJQ010000010">
    <property type="protein sequence ID" value="KAH7021655.1"/>
    <property type="molecule type" value="Genomic_DNA"/>
</dbReference>
<comment type="caution">
    <text evidence="2">The sequence shown here is derived from an EMBL/GenBank/DDBJ whole genome shotgun (WGS) entry which is preliminary data.</text>
</comment>
<organism evidence="2 3">
    <name type="scientific">Microdochium trichocladiopsis</name>
    <dbReference type="NCBI Taxonomy" id="1682393"/>
    <lineage>
        <taxon>Eukaryota</taxon>
        <taxon>Fungi</taxon>
        <taxon>Dikarya</taxon>
        <taxon>Ascomycota</taxon>
        <taxon>Pezizomycotina</taxon>
        <taxon>Sordariomycetes</taxon>
        <taxon>Xylariomycetidae</taxon>
        <taxon>Xylariales</taxon>
        <taxon>Microdochiaceae</taxon>
        <taxon>Microdochium</taxon>
    </lineage>
</organism>
<keyword evidence="3" id="KW-1185">Reference proteome</keyword>
<dbReference type="RefSeq" id="XP_046007856.1">
    <property type="nucleotide sequence ID" value="XM_046161498.1"/>
</dbReference>
<proteinExistence type="predicted"/>
<sequence length="276" mass="30617">MYTSHGTRLLMGTDCLLDVACDSSIASPMIPQSGSKVSQRPTDILWIVHKDRHLSHYMGGESSEPTFLVQCVEAPTSNTPPQNCDRLLAGRFHLRTGISDNALSGLIEYQTIIQPRQEPVVEGGDNCTWALKQEPCKICRYRTTEGPSRPILPSLVIIPAELLDPVRLLKQKISAIFLEEALLISPVEEILGTAQAENLSPQLRGEAISGHDVAEYSYCVHGKTFRGDNPGQVVCLKELQHQAHTVRTTGLRPAPCRMRYLKERTIESMHEEVPAQ</sequence>
<dbReference type="AlphaFoldDB" id="A0A9P9BIJ7"/>
<reference evidence="2" key="1">
    <citation type="journal article" date="2021" name="Nat. Commun.">
        <title>Genetic determinants of endophytism in the Arabidopsis root mycobiome.</title>
        <authorList>
            <person name="Mesny F."/>
            <person name="Miyauchi S."/>
            <person name="Thiergart T."/>
            <person name="Pickel B."/>
            <person name="Atanasova L."/>
            <person name="Karlsson M."/>
            <person name="Huettel B."/>
            <person name="Barry K.W."/>
            <person name="Haridas S."/>
            <person name="Chen C."/>
            <person name="Bauer D."/>
            <person name="Andreopoulos W."/>
            <person name="Pangilinan J."/>
            <person name="LaButti K."/>
            <person name="Riley R."/>
            <person name="Lipzen A."/>
            <person name="Clum A."/>
            <person name="Drula E."/>
            <person name="Henrissat B."/>
            <person name="Kohler A."/>
            <person name="Grigoriev I.V."/>
            <person name="Martin F.M."/>
            <person name="Hacquard S."/>
        </authorList>
    </citation>
    <scope>NUCLEOTIDE SEQUENCE</scope>
    <source>
        <strain evidence="2">MPI-CAGE-CH-0230</strain>
    </source>
</reference>
<dbReference type="Proteomes" id="UP000756346">
    <property type="component" value="Unassembled WGS sequence"/>
</dbReference>
<protein>
    <submittedName>
        <fullName evidence="2">Uncharacterized protein</fullName>
    </submittedName>
</protein>
<dbReference type="EMBL" id="JAGTJQ010000018">
    <property type="protein sequence ID" value="KAH7009386.1"/>
    <property type="molecule type" value="Genomic_DNA"/>
</dbReference>
<evidence type="ECO:0000313" key="3">
    <source>
        <dbReference type="Proteomes" id="UP000756346"/>
    </source>
</evidence>
<evidence type="ECO:0000313" key="2">
    <source>
        <dbReference type="EMBL" id="KAH7021655.1"/>
    </source>
</evidence>